<dbReference type="Pfam" id="PF02446">
    <property type="entry name" value="Glyco_hydro_77"/>
    <property type="match status" value="1"/>
</dbReference>
<evidence type="ECO:0000256" key="9">
    <source>
        <dbReference type="ARBA" id="ARBA00031501"/>
    </source>
</evidence>
<dbReference type="Proteomes" id="UP001595909">
    <property type="component" value="Unassembled WGS sequence"/>
</dbReference>
<comment type="catalytic activity">
    <reaction evidence="1">
        <text>Transfers a segment of a (1-&gt;4)-alpha-D-glucan to a new position in an acceptor, which may be glucose or a (1-&gt;4)-alpha-D-glucan.</text>
        <dbReference type="EC" id="2.4.1.25"/>
    </reaction>
</comment>
<keyword evidence="11" id="KW-1185">Reference proteome</keyword>
<keyword evidence="6" id="KW-0808">Transferase</keyword>
<keyword evidence="7" id="KW-0119">Carbohydrate metabolism</keyword>
<evidence type="ECO:0000256" key="3">
    <source>
        <dbReference type="ARBA" id="ARBA00012560"/>
    </source>
</evidence>
<evidence type="ECO:0000256" key="6">
    <source>
        <dbReference type="ARBA" id="ARBA00022679"/>
    </source>
</evidence>
<evidence type="ECO:0000313" key="10">
    <source>
        <dbReference type="EMBL" id="MFC4833026.1"/>
    </source>
</evidence>
<dbReference type="RefSeq" id="WP_274192478.1">
    <property type="nucleotide sequence ID" value="NZ_BAABHN010000021.1"/>
</dbReference>
<dbReference type="InterPro" id="IPR003385">
    <property type="entry name" value="Glyco_hydro_77"/>
</dbReference>
<dbReference type="EMBL" id="JBHSIM010000021">
    <property type="protein sequence ID" value="MFC4833026.1"/>
    <property type="molecule type" value="Genomic_DNA"/>
</dbReference>
<keyword evidence="5" id="KW-0328">Glycosyltransferase</keyword>
<accession>A0ABV9RFP4</accession>
<gene>
    <name evidence="10" type="ORF">ACFPEL_11465</name>
</gene>
<evidence type="ECO:0000313" key="11">
    <source>
        <dbReference type="Proteomes" id="UP001595909"/>
    </source>
</evidence>
<sequence>MPVEPDLAELATAHGIAVRYRDSSEREIELDRDVVIDVLQALEVDASSPAALATALDAVRGADPDALPATVVVDEGQDRELPAAGVVTLEDGAVREVGTTLPTDLPVGYHGLACRGQDVTLIVAPPPLTPPPETWGWMAQLYALRSADSWGCGDYADLATLLARTAGEQNAGALLVNPLHALALDPRVEASPYSPSSRRFLHPLYIRVADTAAYGAAPAPVRDEVDALRPADGELVDHDAVWAAKGAALALLHPYDPAAPSDVEALEEGQRDVATWYALAERHGSDLRSWPSGLAHVGDSGVPDARAELADRVLFHAWCLDLADAQLGVAHRAAEGMAVGLIADLAVGCSSGGADAWTLADALAPGVTVGAPPDDFNQQGQDWALPPWRPDALAASGYAPLRSMIRAVLSHADGIRVDHVAGLWRLWWIPPGRGAREGAYVHYDARAMLAVVAIEASRAGAVVVGEDLGTVEPEVTEGLAERGMLGCAVLWFQRDESGDLLPPRLWHPETLASVSTHDLPTAAGFLLDEHVRARAEAGVLDDVEEARAAAARDRAELLALLASEGFGVSESATSDEVVLAMHRLLATARSRIVLAAFTDVLGDVRQPNLPGTVDTYPNWRIPLSQSLDTLLADPRVTAVASALRERSPGR</sequence>
<dbReference type="EC" id="2.4.1.25" evidence="3"/>
<comment type="caution">
    <text evidence="10">The sequence shown here is derived from an EMBL/GenBank/DDBJ whole genome shotgun (WGS) entry which is preliminary data.</text>
</comment>
<protein>
    <recommendedName>
        <fullName evidence="4">4-alpha-glucanotransferase</fullName>
        <ecNumber evidence="3">2.4.1.25</ecNumber>
    </recommendedName>
    <alternativeName>
        <fullName evidence="8">Amylomaltase</fullName>
    </alternativeName>
    <alternativeName>
        <fullName evidence="9">Disproportionating enzyme</fullName>
    </alternativeName>
</protein>
<evidence type="ECO:0000256" key="4">
    <source>
        <dbReference type="ARBA" id="ARBA00020295"/>
    </source>
</evidence>
<dbReference type="PANTHER" id="PTHR32438">
    <property type="entry name" value="4-ALPHA-GLUCANOTRANSFERASE DPE1, CHLOROPLASTIC/AMYLOPLASTIC"/>
    <property type="match status" value="1"/>
</dbReference>
<evidence type="ECO:0000256" key="2">
    <source>
        <dbReference type="ARBA" id="ARBA00005684"/>
    </source>
</evidence>
<dbReference type="PANTHER" id="PTHR32438:SF5">
    <property type="entry name" value="4-ALPHA-GLUCANOTRANSFERASE DPE1, CHLOROPLASTIC_AMYLOPLASTIC"/>
    <property type="match status" value="1"/>
</dbReference>
<dbReference type="InterPro" id="IPR017853">
    <property type="entry name" value="GH"/>
</dbReference>
<dbReference type="SUPFAM" id="SSF51445">
    <property type="entry name" value="(Trans)glycosidases"/>
    <property type="match status" value="1"/>
</dbReference>
<evidence type="ECO:0000256" key="8">
    <source>
        <dbReference type="ARBA" id="ARBA00031423"/>
    </source>
</evidence>
<evidence type="ECO:0000256" key="1">
    <source>
        <dbReference type="ARBA" id="ARBA00000439"/>
    </source>
</evidence>
<reference evidence="11" key="1">
    <citation type="journal article" date="2019" name="Int. J. Syst. Evol. Microbiol.">
        <title>The Global Catalogue of Microorganisms (GCM) 10K type strain sequencing project: providing services to taxonomists for standard genome sequencing and annotation.</title>
        <authorList>
            <consortium name="The Broad Institute Genomics Platform"/>
            <consortium name="The Broad Institute Genome Sequencing Center for Infectious Disease"/>
            <person name="Wu L."/>
            <person name="Ma J."/>
        </authorList>
    </citation>
    <scope>NUCLEOTIDE SEQUENCE [LARGE SCALE GENOMIC DNA]</scope>
    <source>
        <strain evidence="11">CCUG 50347</strain>
    </source>
</reference>
<evidence type="ECO:0000256" key="5">
    <source>
        <dbReference type="ARBA" id="ARBA00022676"/>
    </source>
</evidence>
<organism evidence="10 11">
    <name type="scientific">Actinomycetospora chibensis</name>
    <dbReference type="NCBI Taxonomy" id="663606"/>
    <lineage>
        <taxon>Bacteria</taxon>
        <taxon>Bacillati</taxon>
        <taxon>Actinomycetota</taxon>
        <taxon>Actinomycetes</taxon>
        <taxon>Pseudonocardiales</taxon>
        <taxon>Pseudonocardiaceae</taxon>
        <taxon>Actinomycetospora</taxon>
    </lineage>
</organism>
<evidence type="ECO:0000256" key="7">
    <source>
        <dbReference type="ARBA" id="ARBA00023277"/>
    </source>
</evidence>
<comment type="similarity">
    <text evidence="2">Belongs to the disproportionating enzyme family.</text>
</comment>
<name>A0ABV9RFP4_9PSEU</name>
<proteinExistence type="inferred from homology"/>
<dbReference type="Gene3D" id="3.20.20.80">
    <property type="entry name" value="Glycosidases"/>
    <property type="match status" value="1"/>
</dbReference>